<dbReference type="OrthoDB" id="9812349at2"/>
<evidence type="ECO:0000256" key="1">
    <source>
        <dbReference type="SAM" id="Phobius"/>
    </source>
</evidence>
<feature type="transmembrane region" description="Helical" evidence="1">
    <location>
        <begin position="66"/>
        <end position="85"/>
    </location>
</feature>
<evidence type="ECO:0000313" key="3">
    <source>
        <dbReference type="Proteomes" id="UP000015503"/>
    </source>
</evidence>
<dbReference type="EMBL" id="AP013068">
    <property type="protein sequence ID" value="BAN47674.1"/>
    <property type="molecule type" value="Genomic_DNA"/>
</dbReference>
<gene>
    <name evidence="2" type="ORF">PCA10_19420</name>
</gene>
<organism evidence="2 3">
    <name type="scientific">Metapseudomonas resinovorans NBRC 106553</name>
    <dbReference type="NCBI Taxonomy" id="1245471"/>
    <lineage>
        <taxon>Bacteria</taxon>
        <taxon>Pseudomonadati</taxon>
        <taxon>Pseudomonadota</taxon>
        <taxon>Gammaproteobacteria</taxon>
        <taxon>Pseudomonadales</taxon>
        <taxon>Pseudomonadaceae</taxon>
        <taxon>Metapseudomonas</taxon>
    </lineage>
</organism>
<keyword evidence="3" id="KW-1185">Reference proteome</keyword>
<name>S6BF41_METRE</name>
<reference evidence="2 3" key="1">
    <citation type="journal article" date="2013" name="Genome Announc.">
        <title>Complete Genome Sequence of the Carbazole Degrader Pseudomonas resinovorans Strain CA10 (NBRC 106553).</title>
        <authorList>
            <person name="Shintani M."/>
            <person name="Hosoyama A."/>
            <person name="Ohji S."/>
            <person name="Tsuchikane K."/>
            <person name="Takarada H."/>
            <person name="Yamazoe A."/>
            <person name="Fujita N."/>
            <person name="Nojiri H."/>
        </authorList>
    </citation>
    <scope>NUCLEOTIDE SEQUENCE [LARGE SCALE GENOMIC DNA]</scope>
    <source>
        <strain evidence="2 3">NBRC 106553</strain>
    </source>
</reference>
<keyword evidence="1" id="KW-0472">Membrane</keyword>
<keyword evidence="1" id="KW-1133">Transmembrane helix</keyword>
<dbReference type="STRING" id="1245471.PCA10_19420"/>
<accession>S6BF41</accession>
<dbReference type="Proteomes" id="UP000015503">
    <property type="component" value="Chromosome"/>
</dbReference>
<sequence length="101" mass="10960">MALIECGDCKREISSLATSCPNCGAPVYGRGTTPLGAWTSSGKEAWGEVPNHSKVDKVAAAKEDALQARLTLILLIGGIAFLYFFREEWLQPLQKILMAFS</sequence>
<dbReference type="KEGG" id="pre:PCA10_19420"/>
<evidence type="ECO:0008006" key="4">
    <source>
        <dbReference type="Google" id="ProtNLM"/>
    </source>
</evidence>
<keyword evidence="1" id="KW-0812">Transmembrane</keyword>
<proteinExistence type="predicted"/>
<evidence type="ECO:0000313" key="2">
    <source>
        <dbReference type="EMBL" id="BAN47674.1"/>
    </source>
</evidence>
<dbReference type="AlphaFoldDB" id="S6BF41"/>
<dbReference type="HOGENOM" id="CLU_2289199_0_0_6"/>
<protein>
    <recommendedName>
        <fullName evidence="4">Zinc-ribbon domain-containing protein</fullName>
    </recommendedName>
</protein>
<dbReference type="RefSeq" id="WP_016491874.1">
    <property type="nucleotide sequence ID" value="NC_021499.1"/>
</dbReference>